<dbReference type="CDD" id="cd08544">
    <property type="entry name" value="Reeler"/>
    <property type="match status" value="1"/>
</dbReference>
<sequence>MAFRAVTCVVLFLAVSHSVNGYSSGAPNDPGICKSMTPKHPGAPQDTPSPYGLSVNKARVTPGETVEFTIKSSPDGPKFKGFLVQGRNSNHDENTTPVGTFEAAPGTKFLTCSDIPNSAITHADNSERDSFTVTWKAPKEQGTYVLLATVVQDGLTYWVRRPSQTITVN</sequence>
<gene>
    <name evidence="3" type="ORF">ODALV1_LOCUS2557</name>
</gene>
<reference evidence="3 4" key="1">
    <citation type="submission" date="2024-08" db="EMBL/GenBank/DDBJ databases">
        <authorList>
            <person name="Cucini C."/>
            <person name="Frati F."/>
        </authorList>
    </citation>
    <scope>NUCLEOTIDE SEQUENCE [LARGE SCALE GENOMIC DNA]</scope>
</reference>
<dbReference type="Gene3D" id="2.60.40.4060">
    <property type="entry name" value="Reeler domain"/>
    <property type="match status" value="1"/>
</dbReference>
<evidence type="ECO:0000313" key="4">
    <source>
        <dbReference type="Proteomes" id="UP001642540"/>
    </source>
</evidence>
<feature type="chain" id="PRO_5045076746" description="Reelin domain-containing protein" evidence="1">
    <location>
        <begin position="22"/>
        <end position="169"/>
    </location>
</feature>
<comment type="caution">
    <text evidence="3">The sequence shown here is derived from an EMBL/GenBank/DDBJ whole genome shotgun (WGS) entry which is preliminary data.</text>
</comment>
<dbReference type="PANTHER" id="PTHR45828">
    <property type="entry name" value="CYTOCHROME B561/FERRIC REDUCTASE TRANSMEMBRANE"/>
    <property type="match status" value="1"/>
</dbReference>
<evidence type="ECO:0000313" key="3">
    <source>
        <dbReference type="EMBL" id="CAL8073256.1"/>
    </source>
</evidence>
<dbReference type="InterPro" id="IPR042307">
    <property type="entry name" value="Reeler_sf"/>
</dbReference>
<dbReference type="InterPro" id="IPR051237">
    <property type="entry name" value="Ferric-chelate_Red/DefProt"/>
</dbReference>
<dbReference type="PROSITE" id="PS51019">
    <property type="entry name" value="REELIN"/>
    <property type="match status" value="1"/>
</dbReference>
<dbReference type="Proteomes" id="UP001642540">
    <property type="component" value="Unassembled WGS sequence"/>
</dbReference>
<keyword evidence="4" id="KW-1185">Reference proteome</keyword>
<dbReference type="InterPro" id="IPR002861">
    <property type="entry name" value="Reeler_dom"/>
</dbReference>
<evidence type="ECO:0000259" key="2">
    <source>
        <dbReference type="PROSITE" id="PS51019"/>
    </source>
</evidence>
<accession>A0ABP1PTQ3</accession>
<name>A0ABP1PTQ3_9HEXA</name>
<feature type="signal peptide" evidence="1">
    <location>
        <begin position="1"/>
        <end position="21"/>
    </location>
</feature>
<dbReference type="EMBL" id="CAXLJM020000007">
    <property type="protein sequence ID" value="CAL8073256.1"/>
    <property type="molecule type" value="Genomic_DNA"/>
</dbReference>
<evidence type="ECO:0000256" key="1">
    <source>
        <dbReference type="SAM" id="SignalP"/>
    </source>
</evidence>
<feature type="domain" description="Reelin" evidence="2">
    <location>
        <begin position="8"/>
        <end position="169"/>
    </location>
</feature>
<organism evidence="3 4">
    <name type="scientific">Orchesella dallaii</name>
    <dbReference type="NCBI Taxonomy" id="48710"/>
    <lineage>
        <taxon>Eukaryota</taxon>
        <taxon>Metazoa</taxon>
        <taxon>Ecdysozoa</taxon>
        <taxon>Arthropoda</taxon>
        <taxon>Hexapoda</taxon>
        <taxon>Collembola</taxon>
        <taxon>Entomobryomorpha</taxon>
        <taxon>Entomobryoidea</taxon>
        <taxon>Orchesellidae</taxon>
        <taxon>Orchesellinae</taxon>
        <taxon>Orchesella</taxon>
    </lineage>
</organism>
<proteinExistence type="predicted"/>
<dbReference type="PANTHER" id="PTHR45828:SF33">
    <property type="entry name" value="DOMON DOMAIN-CONTAINING PROTEIN"/>
    <property type="match status" value="1"/>
</dbReference>
<keyword evidence="1" id="KW-0732">Signal</keyword>
<protein>
    <recommendedName>
        <fullName evidence="2">Reelin domain-containing protein</fullName>
    </recommendedName>
</protein>
<dbReference type="Pfam" id="PF02014">
    <property type="entry name" value="Reeler"/>
    <property type="match status" value="1"/>
</dbReference>